<dbReference type="Proteomes" id="UP000697127">
    <property type="component" value="Unassembled WGS sequence"/>
</dbReference>
<keyword evidence="7" id="KW-0732">Signal</keyword>
<gene>
    <name evidence="8" type="ORF">C6P40_001665</name>
</gene>
<evidence type="ECO:0000256" key="2">
    <source>
        <dbReference type="ARBA" id="ARBA00009160"/>
    </source>
</evidence>
<dbReference type="Pfam" id="PF04930">
    <property type="entry name" value="FUN14"/>
    <property type="match status" value="1"/>
</dbReference>
<organism evidence="8 9">
    <name type="scientific">Pichia californica</name>
    <dbReference type="NCBI Taxonomy" id="460514"/>
    <lineage>
        <taxon>Eukaryota</taxon>
        <taxon>Fungi</taxon>
        <taxon>Dikarya</taxon>
        <taxon>Ascomycota</taxon>
        <taxon>Saccharomycotina</taxon>
        <taxon>Pichiomycetes</taxon>
        <taxon>Pichiales</taxon>
        <taxon>Pichiaceae</taxon>
        <taxon>Pichia</taxon>
    </lineage>
</organism>
<evidence type="ECO:0000256" key="6">
    <source>
        <dbReference type="SAM" id="Phobius"/>
    </source>
</evidence>
<comment type="similarity">
    <text evidence="2">Belongs to the FUN14 family.</text>
</comment>
<proteinExistence type="inferred from homology"/>
<keyword evidence="4 6" id="KW-1133">Transmembrane helix</keyword>
<keyword evidence="3 6" id="KW-0812">Transmembrane</keyword>
<evidence type="ECO:0000256" key="3">
    <source>
        <dbReference type="ARBA" id="ARBA00022692"/>
    </source>
</evidence>
<dbReference type="InterPro" id="IPR007014">
    <property type="entry name" value="FUN14"/>
</dbReference>
<evidence type="ECO:0000256" key="4">
    <source>
        <dbReference type="ARBA" id="ARBA00022989"/>
    </source>
</evidence>
<evidence type="ECO:0000256" key="1">
    <source>
        <dbReference type="ARBA" id="ARBA00004370"/>
    </source>
</evidence>
<keyword evidence="9" id="KW-1185">Reference proteome</keyword>
<evidence type="ECO:0000256" key="5">
    <source>
        <dbReference type="ARBA" id="ARBA00023136"/>
    </source>
</evidence>
<feature type="signal peptide" evidence="7">
    <location>
        <begin position="1"/>
        <end position="18"/>
    </location>
</feature>
<comment type="subcellular location">
    <subcellularLocation>
        <location evidence="1">Membrane</location>
    </subcellularLocation>
</comment>
<evidence type="ECO:0000313" key="8">
    <source>
        <dbReference type="EMBL" id="KAG0691381.1"/>
    </source>
</evidence>
<keyword evidence="5 6" id="KW-0472">Membrane</keyword>
<dbReference type="OrthoDB" id="3990500at2759"/>
<evidence type="ECO:0000313" key="9">
    <source>
        <dbReference type="Proteomes" id="UP000697127"/>
    </source>
</evidence>
<evidence type="ECO:0000256" key="7">
    <source>
        <dbReference type="SAM" id="SignalP"/>
    </source>
</evidence>
<protein>
    <submittedName>
        <fullName evidence="8">Uncharacterized protein</fullName>
    </submittedName>
</protein>
<feature type="chain" id="PRO_5040458615" evidence="7">
    <location>
        <begin position="19"/>
        <end position="147"/>
    </location>
</feature>
<comment type="caution">
    <text evidence="8">The sequence shown here is derived from an EMBL/GenBank/DDBJ whole genome shotgun (WGS) entry which is preliminary data.</text>
</comment>
<sequence length="147" mass="15882">MALTLLGVFGVTSLYIAAHKPILNDATYGTPEVSIKTPGSTNIYYDEKKPVFDGAFGGKLDYHQVAMGSLTGLIVGYAISRLSTVLFVSSIIFYLVGIFLRRQGIISVNTKGLVKGAYNSISWDELLFDQVSFSAPLIISFCLSATL</sequence>
<feature type="transmembrane region" description="Helical" evidence="6">
    <location>
        <begin position="74"/>
        <end position="100"/>
    </location>
</feature>
<dbReference type="EMBL" id="PUHW01000002">
    <property type="protein sequence ID" value="KAG0691381.1"/>
    <property type="molecule type" value="Genomic_DNA"/>
</dbReference>
<dbReference type="AlphaFoldDB" id="A0A9P7BHJ1"/>
<name>A0A9P7BHJ1_9ASCO</name>
<reference evidence="8" key="1">
    <citation type="submission" date="2020-11" db="EMBL/GenBank/DDBJ databases">
        <title>Kefir isolates.</title>
        <authorList>
            <person name="Marcisauskas S."/>
            <person name="Kim Y."/>
            <person name="Blasche S."/>
        </authorList>
    </citation>
    <scope>NUCLEOTIDE SEQUENCE</scope>
    <source>
        <strain evidence="8">Olga-1</strain>
    </source>
</reference>
<dbReference type="GO" id="GO:0016020">
    <property type="term" value="C:membrane"/>
    <property type="evidence" value="ECO:0007669"/>
    <property type="project" value="UniProtKB-SubCell"/>
</dbReference>
<accession>A0A9P7BHJ1</accession>